<dbReference type="AlphaFoldDB" id="A0A3N4V7U2"/>
<comment type="similarity">
    <text evidence="1 7">Belongs to the outer membrane factor (OMF) (TC 1.B.17) family.</text>
</comment>
<evidence type="ECO:0000313" key="9">
    <source>
        <dbReference type="EMBL" id="RPE75769.1"/>
    </source>
</evidence>
<dbReference type="GO" id="GO:0015288">
    <property type="term" value="F:porin activity"/>
    <property type="evidence" value="ECO:0007669"/>
    <property type="project" value="TreeGrafter"/>
</dbReference>
<dbReference type="RefSeq" id="WP_123770986.1">
    <property type="nucleotide sequence ID" value="NZ_RKQN01000004.1"/>
</dbReference>
<evidence type="ECO:0000256" key="2">
    <source>
        <dbReference type="ARBA" id="ARBA00022448"/>
    </source>
</evidence>
<feature type="chain" id="PRO_5018045641" description="Protein CyaE" evidence="8">
    <location>
        <begin position="26"/>
        <end position="471"/>
    </location>
</feature>
<reference evidence="9 10" key="1">
    <citation type="submission" date="2018-11" db="EMBL/GenBank/DDBJ databases">
        <title>Genomic Encyclopedia of Type Strains, Phase IV (KMG-IV): sequencing the most valuable type-strain genomes for metagenomic binning, comparative biology and taxonomic classification.</title>
        <authorList>
            <person name="Goeker M."/>
        </authorList>
    </citation>
    <scope>NUCLEOTIDE SEQUENCE [LARGE SCALE GENOMIC DNA]</scope>
    <source>
        <strain evidence="9 10">DSM 25623</strain>
    </source>
</reference>
<dbReference type="InterPro" id="IPR010130">
    <property type="entry name" value="T1SS_OMP_TolC"/>
</dbReference>
<dbReference type="SUPFAM" id="SSF56954">
    <property type="entry name" value="Outer membrane efflux proteins (OEP)"/>
    <property type="match status" value="1"/>
</dbReference>
<dbReference type="PANTHER" id="PTHR30026">
    <property type="entry name" value="OUTER MEMBRANE PROTEIN TOLC"/>
    <property type="match status" value="1"/>
</dbReference>
<dbReference type="NCBIfam" id="TIGR01844">
    <property type="entry name" value="type_I_sec_TolC"/>
    <property type="match status" value="1"/>
</dbReference>
<dbReference type="InterPro" id="IPR028351">
    <property type="entry name" value="CyaE"/>
</dbReference>
<keyword evidence="5 7" id="KW-0472">Membrane</keyword>
<dbReference type="GO" id="GO:0015562">
    <property type="term" value="F:efflux transmembrane transporter activity"/>
    <property type="evidence" value="ECO:0007669"/>
    <property type="project" value="InterPro"/>
</dbReference>
<keyword evidence="3" id="KW-1134">Transmembrane beta strand</keyword>
<comment type="subcellular location">
    <subcellularLocation>
        <location evidence="7">Cell outer membrane</location>
        <topology evidence="7">Peripheral membrane protein</topology>
    </subcellularLocation>
</comment>
<name>A0A3N4V7U2_9GAMM</name>
<evidence type="ECO:0000256" key="3">
    <source>
        <dbReference type="ARBA" id="ARBA00022452"/>
    </source>
</evidence>
<dbReference type="PIRSF" id="PIRSF001892">
    <property type="entry name" value="CyaE"/>
    <property type="match status" value="1"/>
</dbReference>
<dbReference type="EMBL" id="RKQN01000004">
    <property type="protein sequence ID" value="RPE75769.1"/>
    <property type="molecule type" value="Genomic_DNA"/>
</dbReference>
<keyword evidence="7" id="KW-0354">Hemolysis</keyword>
<keyword evidence="4" id="KW-0812">Transmembrane</keyword>
<keyword evidence="10" id="KW-1185">Reference proteome</keyword>
<organism evidence="9 10">
    <name type="scientific">Vulcaniibacterium tengchongense</name>
    <dbReference type="NCBI Taxonomy" id="1273429"/>
    <lineage>
        <taxon>Bacteria</taxon>
        <taxon>Pseudomonadati</taxon>
        <taxon>Pseudomonadota</taxon>
        <taxon>Gammaproteobacteria</taxon>
        <taxon>Lysobacterales</taxon>
        <taxon>Lysobacteraceae</taxon>
        <taxon>Vulcaniibacterium</taxon>
    </lineage>
</organism>
<gene>
    <name evidence="9" type="ORF">EDC50_2663</name>
</gene>
<dbReference type="GO" id="GO:0009279">
    <property type="term" value="C:cell outer membrane"/>
    <property type="evidence" value="ECO:0007669"/>
    <property type="project" value="UniProtKB-SubCell"/>
</dbReference>
<dbReference type="Gene3D" id="1.20.1600.10">
    <property type="entry name" value="Outer membrane efflux proteins (OEP)"/>
    <property type="match status" value="1"/>
</dbReference>
<accession>A0A3N4V7U2</accession>
<feature type="signal peptide" evidence="8">
    <location>
        <begin position="1"/>
        <end position="25"/>
    </location>
</feature>
<dbReference type="Proteomes" id="UP000269708">
    <property type="component" value="Unassembled WGS sequence"/>
</dbReference>
<proteinExistence type="inferred from homology"/>
<evidence type="ECO:0000313" key="10">
    <source>
        <dbReference type="Proteomes" id="UP000269708"/>
    </source>
</evidence>
<keyword evidence="6 7" id="KW-0998">Cell outer membrane</keyword>
<keyword evidence="7" id="KW-0204">Cytolysis</keyword>
<dbReference type="InterPro" id="IPR003423">
    <property type="entry name" value="OMP_efflux"/>
</dbReference>
<evidence type="ECO:0000256" key="4">
    <source>
        <dbReference type="ARBA" id="ARBA00022692"/>
    </source>
</evidence>
<protein>
    <recommendedName>
        <fullName evidence="7">Protein CyaE</fullName>
    </recommendedName>
</protein>
<dbReference type="Pfam" id="PF02321">
    <property type="entry name" value="OEP"/>
    <property type="match status" value="2"/>
</dbReference>
<dbReference type="GO" id="GO:0031640">
    <property type="term" value="P:killing of cells of another organism"/>
    <property type="evidence" value="ECO:0007669"/>
    <property type="project" value="UniProtKB-KW"/>
</dbReference>
<dbReference type="InterPro" id="IPR051906">
    <property type="entry name" value="TolC-like"/>
</dbReference>
<evidence type="ECO:0000256" key="1">
    <source>
        <dbReference type="ARBA" id="ARBA00007613"/>
    </source>
</evidence>
<sequence length="471" mass="51182">MIRRPLALALASVLSAALLPATAAAEDLLQTYELARESDPQLSASEASRRATREGAVQARAAMLPQINGTASLNRTRSTNDGLTEFEDGTTIDGIVTSETTTRQTGVELRQMIYDRSNFTRLKSQRALSEASDFQLESASDDLITRTSAAYFNVLIALESLAAAEAAETALQKQFDYASKRLEVGLAPITDVHEARAQYDSARANTILARNAVEDAYQALAEITGKPVRNVKGLPKDFQPSIPEARDAEAWVQLALENNPALRAAELQLRSAEADVETARAGHWPTLYLSGSYGDSDRWGDRSFMGSTFDIPDSHTYGPAVGITLSVPIFSGGAVQSGVRQALARRDQTNDQLEQQRRALVRNTRNAYQSLVASISEVEARRLALVSAQAAYDASQVGLEVGTRTVLDVLQNQRNLFDAQVEYARARYNHLQTRLELEQAAGTLDVADVQDINRLLTADVEAQMPAGDVPG</sequence>
<evidence type="ECO:0000256" key="5">
    <source>
        <dbReference type="ARBA" id="ARBA00023136"/>
    </source>
</evidence>
<dbReference type="GO" id="GO:1990281">
    <property type="term" value="C:efflux pump complex"/>
    <property type="evidence" value="ECO:0007669"/>
    <property type="project" value="TreeGrafter"/>
</dbReference>
<dbReference type="OrthoDB" id="9813458at2"/>
<evidence type="ECO:0000256" key="7">
    <source>
        <dbReference type="PIRNR" id="PIRNR001892"/>
    </source>
</evidence>
<evidence type="ECO:0000256" key="6">
    <source>
        <dbReference type="ARBA" id="ARBA00023237"/>
    </source>
</evidence>
<keyword evidence="2 7" id="KW-0813">Transport</keyword>
<comment type="function">
    <text evidence="7">CyaE is necessary for transport of calmodulin-sensitive adenylate cyclase-hemolysin (cyclolysin).</text>
</comment>
<dbReference type="PANTHER" id="PTHR30026:SF20">
    <property type="entry name" value="OUTER MEMBRANE PROTEIN TOLC"/>
    <property type="match status" value="1"/>
</dbReference>
<keyword evidence="8" id="KW-0732">Signal</keyword>
<comment type="caution">
    <text evidence="9">The sequence shown here is derived from an EMBL/GenBank/DDBJ whole genome shotgun (WGS) entry which is preliminary data.</text>
</comment>
<evidence type="ECO:0000256" key="8">
    <source>
        <dbReference type="SAM" id="SignalP"/>
    </source>
</evidence>